<keyword evidence="2" id="KW-0067">ATP-binding</keyword>
<protein>
    <submittedName>
        <fullName evidence="4">Kinase-like domain-containing protein</fullName>
    </submittedName>
</protein>
<evidence type="ECO:0000256" key="1">
    <source>
        <dbReference type="ARBA" id="ARBA00022741"/>
    </source>
</evidence>
<dbReference type="InterPro" id="IPR011009">
    <property type="entry name" value="Kinase-like_dom_sf"/>
</dbReference>
<dbReference type="Proteomes" id="UP001218188">
    <property type="component" value="Unassembled WGS sequence"/>
</dbReference>
<evidence type="ECO:0000256" key="2">
    <source>
        <dbReference type="ARBA" id="ARBA00022840"/>
    </source>
</evidence>
<dbReference type="EMBL" id="JARJCM010000103">
    <property type="protein sequence ID" value="KAJ7029234.1"/>
    <property type="molecule type" value="Genomic_DNA"/>
</dbReference>
<dbReference type="SMART" id="SM00220">
    <property type="entry name" value="S_TKc"/>
    <property type="match status" value="1"/>
</dbReference>
<dbReference type="PRINTS" id="PR00109">
    <property type="entry name" value="TYRKINASE"/>
</dbReference>
<dbReference type="GO" id="GO:0005524">
    <property type="term" value="F:ATP binding"/>
    <property type="evidence" value="ECO:0007669"/>
    <property type="project" value="UniProtKB-KW"/>
</dbReference>
<dbReference type="PROSITE" id="PS00108">
    <property type="entry name" value="PROTEIN_KINASE_ST"/>
    <property type="match status" value="1"/>
</dbReference>
<dbReference type="Pfam" id="PF07714">
    <property type="entry name" value="PK_Tyr_Ser-Thr"/>
    <property type="match status" value="1"/>
</dbReference>
<dbReference type="InterPro" id="IPR008271">
    <property type="entry name" value="Ser/Thr_kinase_AS"/>
</dbReference>
<keyword evidence="4" id="KW-0808">Transferase</keyword>
<dbReference type="SUPFAM" id="SSF56112">
    <property type="entry name" value="Protein kinase-like (PK-like)"/>
    <property type="match status" value="1"/>
</dbReference>
<keyword evidence="5" id="KW-1185">Reference proteome</keyword>
<dbReference type="PANTHER" id="PTHR44329:SF298">
    <property type="entry name" value="MIXED LINEAGE KINASE DOMAIN-LIKE PROTEIN"/>
    <property type="match status" value="1"/>
</dbReference>
<keyword evidence="4" id="KW-0418">Kinase</keyword>
<dbReference type="AlphaFoldDB" id="A0AAD6SKI7"/>
<name>A0AAD6SKI7_9AGAR</name>
<feature type="non-terminal residue" evidence="4">
    <location>
        <position position="1"/>
    </location>
</feature>
<sequence length="329" mass="36946">ALLRLSRVSELLPACFPLVGLEKLGPQVAAGAFGDIWKGSVRDQTVSVKIMRLFRDTDSILTHFLQEFGREALIWRQLSHPNLLPFYGLYYLDRRLCLVSPWMENGHVVEFLKTAPVGINRVSLILDVAMGLEYLHDEHVVHGDLKGTNILITPSRRACIADFGLSTIADAVTLRFTHSTRSARGGTARYQAPELLLGEMQNHYGSDIYAFGCVAYEILTEKPPFYELMNDMAVSIKVIGGSRPSRPGPELSEVLWQLLLDCWEQDSTKRPKVAVITQRLVSLHVGGRKLQGATDWDETLNSKFRRSLHEWPLLPSVDRIQEVLGHGMS</sequence>
<dbReference type="Gene3D" id="1.10.510.10">
    <property type="entry name" value="Transferase(Phosphotransferase) domain 1"/>
    <property type="match status" value="1"/>
</dbReference>
<dbReference type="PANTHER" id="PTHR44329">
    <property type="entry name" value="SERINE/THREONINE-PROTEIN KINASE TNNI3K-RELATED"/>
    <property type="match status" value="1"/>
</dbReference>
<evidence type="ECO:0000313" key="5">
    <source>
        <dbReference type="Proteomes" id="UP001218188"/>
    </source>
</evidence>
<comment type="caution">
    <text evidence="4">The sequence shown here is derived from an EMBL/GenBank/DDBJ whole genome shotgun (WGS) entry which is preliminary data.</text>
</comment>
<keyword evidence="1" id="KW-0547">Nucleotide-binding</keyword>
<reference evidence="4" key="1">
    <citation type="submission" date="2023-03" db="EMBL/GenBank/DDBJ databases">
        <title>Massive genome expansion in bonnet fungi (Mycena s.s.) driven by repeated elements and novel gene families across ecological guilds.</title>
        <authorList>
            <consortium name="Lawrence Berkeley National Laboratory"/>
            <person name="Harder C.B."/>
            <person name="Miyauchi S."/>
            <person name="Viragh M."/>
            <person name="Kuo A."/>
            <person name="Thoen E."/>
            <person name="Andreopoulos B."/>
            <person name="Lu D."/>
            <person name="Skrede I."/>
            <person name="Drula E."/>
            <person name="Henrissat B."/>
            <person name="Morin E."/>
            <person name="Kohler A."/>
            <person name="Barry K."/>
            <person name="LaButti K."/>
            <person name="Morin E."/>
            <person name="Salamov A."/>
            <person name="Lipzen A."/>
            <person name="Mereny Z."/>
            <person name="Hegedus B."/>
            <person name="Baldrian P."/>
            <person name="Stursova M."/>
            <person name="Weitz H."/>
            <person name="Taylor A."/>
            <person name="Grigoriev I.V."/>
            <person name="Nagy L.G."/>
            <person name="Martin F."/>
            <person name="Kauserud H."/>
        </authorList>
    </citation>
    <scope>NUCLEOTIDE SEQUENCE</scope>
    <source>
        <strain evidence="4">CBHHK200</strain>
    </source>
</reference>
<dbReference type="PROSITE" id="PS50011">
    <property type="entry name" value="PROTEIN_KINASE_DOM"/>
    <property type="match status" value="1"/>
</dbReference>
<dbReference type="InterPro" id="IPR001245">
    <property type="entry name" value="Ser-Thr/Tyr_kinase_cat_dom"/>
</dbReference>
<accession>A0AAD6SKI7</accession>
<proteinExistence type="predicted"/>
<evidence type="ECO:0000313" key="4">
    <source>
        <dbReference type="EMBL" id="KAJ7029234.1"/>
    </source>
</evidence>
<dbReference type="GO" id="GO:0004674">
    <property type="term" value="F:protein serine/threonine kinase activity"/>
    <property type="evidence" value="ECO:0007669"/>
    <property type="project" value="TreeGrafter"/>
</dbReference>
<dbReference type="InterPro" id="IPR000719">
    <property type="entry name" value="Prot_kinase_dom"/>
</dbReference>
<organism evidence="4 5">
    <name type="scientific">Mycena alexandri</name>
    <dbReference type="NCBI Taxonomy" id="1745969"/>
    <lineage>
        <taxon>Eukaryota</taxon>
        <taxon>Fungi</taxon>
        <taxon>Dikarya</taxon>
        <taxon>Basidiomycota</taxon>
        <taxon>Agaricomycotina</taxon>
        <taxon>Agaricomycetes</taxon>
        <taxon>Agaricomycetidae</taxon>
        <taxon>Agaricales</taxon>
        <taxon>Marasmiineae</taxon>
        <taxon>Mycenaceae</taxon>
        <taxon>Mycena</taxon>
    </lineage>
</organism>
<feature type="domain" description="Protein kinase" evidence="3">
    <location>
        <begin position="22"/>
        <end position="283"/>
    </location>
</feature>
<dbReference type="InterPro" id="IPR051681">
    <property type="entry name" value="Ser/Thr_Kinases-Pseudokinases"/>
</dbReference>
<gene>
    <name evidence="4" type="ORF">C8F04DRAFT_963084</name>
</gene>
<evidence type="ECO:0000259" key="3">
    <source>
        <dbReference type="PROSITE" id="PS50011"/>
    </source>
</evidence>